<accession>A0A0A9BJV8</accession>
<protein>
    <submittedName>
        <fullName evidence="1">Uncharacterized protein</fullName>
    </submittedName>
</protein>
<name>A0A0A9BJV8_ARUDO</name>
<dbReference type="AlphaFoldDB" id="A0A0A9BJV8"/>
<organism evidence="1">
    <name type="scientific">Arundo donax</name>
    <name type="common">Giant reed</name>
    <name type="synonym">Donax arundinaceus</name>
    <dbReference type="NCBI Taxonomy" id="35708"/>
    <lineage>
        <taxon>Eukaryota</taxon>
        <taxon>Viridiplantae</taxon>
        <taxon>Streptophyta</taxon>
        <taxon>Embryophyta</taxon>
        <taxon>Tracheophyta</taxon>
        <taxon>Spermatophyta</taxon>
        <taxon>Magnoliopsida</taxon>
        <taxon>Liliopsida</taxon>
        <taxon>Poales</taxon>
        <taxon>Poaceae</taxon>
        <taxon>PACMAD clade</taxon>
        <taxon>Arundinoideae</taxon>
        <taxon>Arundineae</taxon>
        <taxon>Arundo</taxon>
    </lineage>
</organism>
<proteinExistence type="predicted"/>
<reference evidence="1" key="1">
    <citation type="submission" date="2014-09" db="EMBL/GenBank/DDBJ databases">
        <authorList>
            <person name="Magalhaes I.L.F."/>
            <person name="Oliveira U."/>
            <person name="Santos F.R."/>
            <person name="Vidigal T.H.D.A."/>
            <person name="Brescovit A.D."/>
            <person name="Santos A.J."/>
        </authorList>
    </citation>
    <scope>NUCLEOTIDE SEQUENCE</scope>
    <source>
        <tissue evidence="1">Shoot tissue taken approximately 20 cm above the soil surface</tissue>
    </source>
</reference>
<reference evidence="1" key="2">
    <citation type="journal article" date="2015" name="Data Brief">
        <title>Shoot transcriptome of the giant reed, Arundo donax.</title>
        <authorList>
            <person name="Barrero R.A."/>
            <person name="Guerrero F.D."/>
            <person name="Moolhuijzen P."/>
            <person name="Goolsby J.A."/>
            <person name="Tidwell J."/>
            <person name="Bellgard S.E."/>
            <person name="Bellgard M.I."/>
        </authorList>
    </citation>
    <scope>NUCLEOTIDE SEQUENCE</scope>
    <source>
        <tissue evidence="1">Shoot tissue taken approximately 20 cm above the soil surface</tissue>
    </source>
</reference>
<sequence>MSWQSGGSFSSRMTRSKSFNIPLSIASLNSGPMSLEKLLIKWRLRCSLVMVDSLRGLAKKLLVALVRDVIASSM</sequence>
<evidence type="ECO:0000313" key="1">
    <source>
        <dbReference type="EMBL" id="JAD62453.1"/>
    </source>
</evidence>
<dbReference type="EMBL" id="GBRH01235442">
    <property type="protein sequence ID" value="JAD62453.1"/>
    <property type="molecule type" value="Transcribed_RNA"/>
</dbReference>